<reference evidence="2" key="1">
    <citation type="submission" date="2019-08" db="EMBL/GenBank/DDBJ databases">
        <authorList>
            <person name="Kucharzyk K."/>
            <person name="Murdoch R.W."/>
            <person name="Higgins S."/>
            <person name="Loffler F."/>
        </authorList>
    </citation>
    <scope>NUCLEOTIDE SEQUENCE</scope>
</reference>
<dbReference type="GO" id="GO:0006457">
    <property type="term" value="P:protein folding"/>
    <property type="evidence" value="ECO:0007669"/>
    <property type="project" value="InterPro"/>
</dbReference>
<dbReference type="GO" id="GO:0051087">
    <property type="term" value="F:protein-folding chaperone binding"/>
    <property type="evidence" value="ECO:0007669"/>
    <property type="project" value="InterPro"/>
</dbReference>
<sequence length="174" mass="20258">MLSEGCNVKKECNMEDLIQVIMNMKSDLRIINKNSKKSIMSIESLKEDLNKNNKENFKLKKEIEERKSNEIKIYRKIILILDQIDSFYKIIADLDNKEFSYNLGIMKKIISKEVSEINLVEIKSMGEFFNPELHKCIAVEEDILKESKEIIAVIEKGYMLRGKVIRPASVIIAR</sequence>
<dbReference type="Gene3D" id="2.30.22.10">
    <property type="entry name" value="Head domain of nucleotide exchange factor GrpE"/>
    <property type="match status" value="1"/>
</dbReference>
<evidence type="ECO:0000313" key="2">
    <source>
        <dbReference type="EMBL" id="MPM75889.1"/>
    </source>
</evidence>
<dbReference type="InterPro" id="IPR009012">
    <property type="entry name" value="GrpE_head"/>
</dbReference>
<dbReference type="GO" id="GO:0042803">
    <property type="term" value="F:protein homodimerization activity"/>
    <property type="evidence" value="ECO:0007669"/>
    <property type="project" value="InterPro"/>
</dbReference>
<proteinExistence type="predicted"/>
<accession>A0A645CFY0</accession>
<dbReference type="SUPFAM" id="SSF51064">
    <property type="entry name" value="Head domain of nucleotide exchange factor GrpE"/>
    <property type="match status" value="1"/>
</dbReference>
<protein>
    <submittedName>
        <fullName evidence="2">Protein GrpE</fullName>
    </submittedName>
</protein>
<gene>
    <name evidence="2" type="primary">grpE_43</name>
    <name evidence="2" type="ORF">SDC9_122883</name>
</gene>
<evidence type="ECO:0000256" key="1">
    <source>
        <dbReference type="ARBA" id="ARBA00023186"/>
    </source>
</evidence>
<dbReference type="InterPro" id="IPR000740">
    <property type="entry name" value="GrpE"/>
</dbReference>
<dbReference type="Pfam" id="PF01025">
    <property type="entry name" value="GrpE"/>
    <property type="match status" value="1"/>
</dbReference>
<name>A0A645CFY0_9ZZZZ</name>
<comment type="caution">
    <text evidence="2">The sequence shown here is derived from an EMBL/GenBank/DDBJ whole genome shotgun (WGS) entry which is preliminary data.</text>
</comment>
<dbReference type="EMBL" id="VSSQ01026934">
    <property type="protein sequence ID" value="MPM75889.1"/>
    <property type="molecule type" value="Genomic_DNA"/>
</dbReference>
<keyword evidence="1" id="KW-0143">Chaperone</keyword>
<organism evidence="2">
    <name type="scientific">bioreactor metagenome</name>
    <dbReference type="NCBI Taxonomy" id="1076179"/>
    <lineage>
        <taxon>unclassified sequences</taxon>
        <taxon>metagenomes</taxon>
        <taxon>ecological metagenomes</taxon>
    </lineage>
</organism>
<dbReference type="AlphaFoldDB" id="A0A645CFY0"/>
<dbReference type="GO" id="GO:0000774">
    <property type="term" value="F:adenyl-nucleotide exchange factor activity"/>
    <property type="evidence" value="ECO:0007669"/>
    <property type="project" value="InterPro"/>
</dbReference>